<dbReference type="EnsemblPlants" id="Solyc09g058960.1.1">
    <property type="protein sequence ID" value="Solyc09g058960.1.1"/>
    <property type="gene ID" value="Solyc09g058960.1"/>
</dbReference>
<sequence>MKVFLTKTQTRDNKTLKPAIGLNSLRKNV</sequence>
<dbReference type="InParanoid" id="K4CTI6"/>
<evidence type="ECO:0000313" key="1">
    <source>
        <dbReference type="EnsemblPlants" id="Solyc09g058960.1.1"/>
    </source>
</evidence>
<keyword evidence="2" id="KW-1185">Reference proteome</keyword>
<dbReference type="PaxDb" id="4081-Solyc09g058960.1.1"/>
<reference evidence="1" key="2">
    <citation type="submission" date="2013-04" db="UniProtKB">
        <authorList>
            <consortium name="EnsemblPlants"/>
        </authorList>
    </citation>
    <scope>IDENTIFICATION</scope>
    <source>
        <strain evidence="1">cv. Heinz 1706</strain>
    </source>
</reference>
<accession>K4CTI6</accession>
<dbReference type="Proteomes" id="UP000004994">
    <property type="component" value="Chromosome 9"/>
</dbReference>
<proteinExistence type="predicted"/>
<reference evidence="1" key="1">
    <citation type="journal article" date="2012" name="Nature">
        <title>The tomato genome sequence provides insights into fleshy fruit evolution.</title>
        <authorList>
            <consortium name="Tomato Genome Consortium"/>
        </authorList>
    </citation>
    <scope>NUCLEOTIDE SEQUENCE [LARGE SCALE GENOMIC DNA]</scope>
    <source>
        <strain evidence="1">cv. Heinz 1706</strain>
    </source>
</reference>
<dbReference type="HOGENOM" id="CLU_3411268_0_0_1"/>
<dbReference type="Gramene" id="Solyc09g058960.1.1">
    <property type="protein sequence ID" value="Solyc09g058960.1.1"/>
    <property type="gene ID" value="Solyc09g058960.1"/>
</dbReference>
<dbReference type="AlphaFoldDB" id="K4CTI6"/>
<name>K4CTI6_SOLLC</name>
<evidence type="ECO:0000313" key="2">
    <source>
        <dbReference type="Proteomes" id="UP000004994"/>
    </source>
</evidence>
<protein>
    <submittedName>
        <fullName evidence="1">Uncharacterized protein</fullName>
    </submittedName>
</protein>
<organism evidence="1">
    <name type="scientific">Solanum lycopersicum</name>
    <name type="common">Tomato</name>
    <name type="synonym">Lycopersicon esculentum</name>
    <dbReference type="NCBI Taxonomy" id="4081"/>
    <lineage>
        <taxon>Eukaryota</taxon>
        <taxon>Viridiplantae</taxon>
        <taxon>Streptophyta</taxon>
        <taxon>Embryophyta</taxon>
        <taxon>Tracheophyta</taxon>
        <taxon>Spermatophyta</taxon>
        <taxon>Magnoliopsida</taxon>
        <taxon>eudicotyledons</taxon>
        <taxon>Gunneridae</taxon>
        <taxon>Pentapetalae</taxon>
        <taxon>asterids</taxon>
        <taxon>lamiids</taxon>
        <taxon>Solanales</taxon>
        <taxon>Solanaceae</taxon>
        <taxon>Solanoideae</taxon>
        <taxon>Solaneae</taxon>
        <taxon>Solanum</taxon>
        <taxon>Solanum subgen. Lycopersicon</taxon>
    </lineage>
</organism>